<dbReference type="EC" id="2.3.2.27" evidence="2"/>
<dbReference type="GO" id="GO:0016567">
    <property type="term" value="P:protein ubiquitination"/>
    <property type="evidence" value="ECO:0007669"/>
    <property type="project" value="TreeGrafter"/>
</dbReference>
<keyword evidence="12" id="KW-1185">Reference proteome</keyword>
<dbReference type="PROSITE" id="PS50089">
    <property type="entry name" value="ZF_RING_2"/>
    <property type="match status" value="1"/>
</dbReference>
<evidence type="ECO:0000256" key="1">
    <source>
        <dbReference type="ARBA" id="ARBA00000900"/>
    </source>
</evidence>
<evidence type="ECO:0000256" key="4">
    <source>
        <dbReference type="ARBA" id="ARBA00022723"/>
    </source>
</evidence>
<dbReference type="PANTHER" id="PTHR22996">
    <property type="entry name" value="MAHOGUNIN"/>
    <property type="match status" value="1"/>
</dbReference>
<dbReference type="Gene3D" id="3.30.40.10">
    <property type="entry name" value="Zinc/RING finger domain, C3HC4 (zinc finger)"/>
    <property type="match status" value="1"/>
</dbReference>
<dbReference type="InterPro" id="IPR001841">
    <property type="entry name" value="Znf_RING"/>
</dbReference>
<dbReference type="Proteomes" id="UP000783686">
    <property type="component" value="Unassembled WGS sequence"/>
</dbReference>
<keyword evidence="5 8" id="KW-0863">Zinc-finger</keyword>
<dbReference type="OrthoDB" id="10014838at2759"/>
<dbReference type="Pfam" id="PF26192">
    <property type="entry name" value="RNF157-like_N"/>
    <property type="match status" value="1"/>
</dbReference>
<accession>A0A811K6C9</accession>
<feature type="domain" description="RING-type" evidence="10">
    <location>
        <begin position="265"/>
        <end position="304"/>
    </location>
</feature>
<dbReference type="GO" id="GO:0008270">
    <property type="term" value="F:zinc ion binding"/>
    <property type="evidence" value="ECO:0007669"/>
    <property type="project" value="UniProtKB-KW"/>
</dbReference>
<keyword evidence="4" id="KW-0479">Metal-binding</keyword>
<dbReference type="InterPro" id="IPR013083">
    <property type="entry name" value="Znf_RING/FYVE/PHD"/>
</dbReference>
<evidence type="ECO:0000256" key="8">
    <source>
        <dbReference type="PROSITE-ProRule" id="PRU00175"/>
    </source>
</evidence>
<dbReference type="Pfam" id="PF13920">
    <property type="entry name" value="zf-C3HC4_3"/>
    <property type="match status" value="1"/>
</dbReference>
<sequence length="403" mass="45696">MGQRFSGLVDHVNPFGANNPSPDVSTELRRRVNVKSETNPEHFYFGTNFLLGGKRFEVAKPEAFLFGHNADLDLLGSPVKFPYGGVSETVGALNALVNIRKDSIKIVKQQDEEEYQLEFLFDTDVDCYIQVHYCAREIIDNNTLKFDVRLPDMKPSEKYHFKVGANQSFKHLKINDKQLDPQKINYNGGFWYPVMIEIKTDDPECGFKEQFQITMCIFEKSSNSGCPYILKPLKQKLITDGVVYIMQEVFGIENRETDRDRAFECVVCRDNLSDTLLLPCRHLCICNQCDSDFLCNVKECPICRTPVKALLTLNAVKSIEMGAKGQNSAVEFVDLTEALNGPFTFSRVGSQRSVMSKRSSVRSKKSSVIPPYSSSHPHVFTQHISEEQSNESIELEDIRISTP</sequence>
<reference evidence="11" key="1">
    <citation type="submission" date="2020-09" db="EMBL/GenBank/DDBJ databases">
        <authorList>
            <person name="Kikuchi T."/>
        </authorList>
    </citation>
    <scope>NUCLEOTIDE SEQUENCE</scope>
    <source>
        <strain evidence="11">SH1</strain>
    </source>
</reference>
<dbReference type="InterPro" id="IPR058981">
    <property type="entry name" value="MGRN1/RNF157-like_N"/>
</dbReference>
<organism evidence="11 12">
    <name type="scientific">Bursaphelenchus okinawaensis</name>
    <dbReference type="NCBI Taxonomy" id="465554"/>
    <lineage>
        <taxon>Eukaryota</taxon>
        <taxon>Metazoa</taxon>
        <taxon>Ecdysozoa</taxon>
        <taxon>Nematoda</taxon>
        <taxon>Chromadorea</taxon>
        <taxon>Rhabditida</taxon>
        <taxon>Tylenchina</taxon>
        <taxon>Tylenchomorpha</taxon>
        <taxon>Aphelenchoidea</taxon>
        <taxon>Aphelenchoididae</taxon>
        <taxon>Bursaphelenchus</taxon>
    </lineage>
</organism>
<evidence type="ECO:0000259" key="10">
    <source>
        <dbReference type="PROSITE" id="PS50089"/>
    </source>
</evidence>
<dbReference type="PANTHER" id="PTHR22996:SF0">
    <property type="entry name" value="RE60872P-RELATED"/>
    <property type="match status" value="1"/>
</dbReference>
<dbReference type="AlphaFoldDB" id="A0A811K6C9"/>
<gene>
    <name evidence="11" type="ORF">BOKJ2_LOCUS3638</name>
</gene>
<evidence type="ECO:0000256" key="3">
    <source>
        <dbReference type="ARBA" id="ARBA00022679"/>
    </source>
</evidence>
<dbReference type="GO" id="GO:0061630">
    <property type="term" value="F:ubiquitin protein ligase activity"/>
    <property type="evidence" value="ECO:0007669"/>
    <property type="project" value="UniProtKB-EC"/>
</dbReference>
<name>A0A811K6C9_9BILA</name>
<keyword evidence="3" id="KW-0808">Transferase</keyword>
<evidence type="ECO:0000256" key="5">
    <source>
        <dbReference type="ARBA" id="ARBA00022771"/>
    </source>
</evidence>
<dbReference type="EMBL" id="CAJFDH010000002">
    <property type="protein sequence ID" value="CAD5211326.1"/>
    <property type="molecule type" value="Genomic_DNA"/>
</dbReference>
<dbReference type="Proteomes" id="UP000614601">
    <property type="component" value="Unassembled WGS sequence"/>
</dbReference>
<dbReference type="EMBL" id="CAJFCW020000002">
    <property type="protein sequence ID" value="CAG9093201.1"/>
    <property type="molecule type" value="Genomic_DNA"/>
</dbReference>
<evidence type="ECO:0000313" key="11">
    <source>
        <dbReference type="EMBL" id="CAD5211326.1"/>
    </source>
</evidence>
<evidence type="ECO:0000256" key="2">
    <source>
        <dbReference type="ARBA" id="ARBA00012483"/>
    </source>
</evidence>
<protein>
    <recommendedName>
        <fullName evidence="2">RING-type E3 ubiquitin transferase</fullName>
        <ecNumber evidence="2">2.3.2.27</ecNumber>
    </recommendedName>
</protein>
<keyword evidence="6" id="KW-0833">Ubl conjugation pathway</keyword>
<evidence type="ECO:0000256" key="9">
    <source>
        <dbReference type="SAM" id="MobiDB-lite"/>
    </source>
</evidence>
<evidence type="ECO:0000256" key="6">
    <source>
        <dbReference type="ARBA" id="ARBA00022786"/>
    </source>
</evidence>
<dbReference type="GO" id="GO:0005737">
    <property type="term" value="C:cytoplasm"/>
    <property type="evidence" value="ECO:0007669"/>
    <property type="project" value="TreeGrafter"/>
</dbReference>
<dbReference type="InterPro" id="IPR045194">
    <property type="entry name" value="MGRN1/RNF157-like"/>
</dbReference>
<feature type="region of interest" description="Disordered" evidence="9">
    <location>
        <begin position="356"/>
        <end position="375"/>
    </location>
</feature>
<keyword evidence="7" id="KW-0862">Zinc</keyword>
<proteinExistence type="predicted"/>
<evidence type="ECO:0000256" key="7">
    <source>
        <dbReference type="ARBA" id="ARBA00022833"/>
    </source>
</evidence>
<comment type="caution">
    <text evidence="11">The sequence shown here is derived from an EMBL/GenBank/DDBJ whole genome shotgun (WGS) entry which is preliminary data.</text>
</comment>
<comment type="catalytic activity">
    <reaction evidence="1">
        <text>S-ubiquitinyl-[E2 ubiquitin-conjugating enzyme]-L-cysteine + [acceptor protein]-L-lysine = [E2 ubiquitin-conjugating enzyme]-L-cysteine + N(6)-ubiquitinyl-[acceptor protein]-L-lysine.</text>
        <dbReference type="EC" id="2.3.2.27"/>
    </reaction>
</comment>
<evidence type="ECO:0000313" key="12">
    <source>
        <dbReference type="Proteomes" id="UP000614601"/>
    </source>
</evidence>
<dbReference type="SUPFAM" id="SSF57850">
    <property type="entry name" value="RING/U-box"/>
    <property type="match status" value="1"/>
</dbReference>